<evidence type="ECO:0000256" key="1">
    <source>
        <dbReference type="SAM" id="Coils"/>
    </source>
</evidence>
<protein>
    <submittedName>
        <fullName evidence="3">Uncharacterized protein</fullName>
    </submittedName>
</protein>
<keyword evidence="1" id="KW-0175">Coiled coil</keyword>
<evidence type="ECO:0000313" key="4">
    <source>
        <dbReference type="Proteomes" id="UP000324222"/>
    </source>
</evidence>
<feature type="region of interest" description="Disordered" evidence="2">
    <location>
        <begin position="18"/>
        <end position="42"/>
    </location>
</feature>
<dbReference type="Proteomes" id="UP000324222">
    <property type="component" value="Unassembled WGS sequence"/>
</dbReference>
<proteinExistence type="predicted"/>
<organism evidence="3 4">
    <name type="scientific">Portunus trituberculatus</name>
    <name type="common">Swimming crab</name>
    <name type="synonym">Neptunus trituberculatus</name>
    <dbReference type="NCBI Taxonomy" id="210409"/>
    <lineage>
        <taxon>Eukaryota</taxon>
        <taxon>Metazoa</taxon>
        <taxon>Ecdysozoa</taxon>
        <taxon>Arthropoda</taxon>
        <taxon>Crustacea</taxon>
        <taxon>Multicrustacea</taxon>
        <taxon>Malacostraca</taxon>
        <taxon>Eumalacostraca</taxon>
        <taxon>Eucarida</taxon>
        <taxon>Decapoda</taxon>
        <taxon>Pleocyemata</taxon>
        <taxon>Brachyura</taxon>
        <taxon>Eubrachyura</taxon>
        <taxon>Portunoidea</taxon>
        <taxon>Portunidae</taxon>
        <taxon>Portuninae</taxon>
        <taxon>Portunus</taxon>
    </lineage>
</organism>
<name>A0A5B7GAY5_PORTR</name>
<sequence length="234" mass="25777">MMNVMKSYEQGFRLTSKTKVGTSSALPSKGIHPAFQDSDEDDILDQPASNIVNKKQQAEDEKDTTRELVQNHAQEVSQNHTPEVPLDQASGGIQSHSQGIGFRVTQGHILVNDQDHLSDTVPGLVLEVSLDHITRLNIRVVDHIPEEGFILTRGQEAETWIGMVTIMRGLNGINHITSIQGLRATTLIGFEDVEDLEVGGVVLLLEVIVGDTRKKKAITGGEIHQNHSVNRNER</sequence>
<keyword evidence="4" id="KW-1185">Reference proteome</keyword>
<dbReference type="AlphaFoldDB" id="A0A5B7GAY5"/>
<comment type="caution">
    <text evidence="3">The sequence shown here is derived from an EMBL/GenBank/DDBJ whole genome shotgun (WGS) entry which is preliminary data.</text>
</comment>
<dbReference type="EMBL" id="VSRR010014613">
    <property type="protein sequence ID" value="MPC57231.1"/>
    <property type="molecule type" value="Genomic_DNA"/>
</dbReference>
<evidence type="ECO:0000256" key="2">
    <source>
        <dbReference type="SAM" id="MobiDB-lite"/>
    </source>
</evidence>
<feature type="coiled-coil region" evidence="1">
    <location>
        <begin position="48"/>
        <end position="75"/>
    </location>
</feature>
<evidence type="ECO:0000313" key="3">
    <source>
        <dbReference type="EMBL" id="MPC57231.1"/>
    </source>
</evidence>
<accession>A0A5B7GAY5</accession>
<dbReference type="OrthoDB" id="1914839at2759"/>
<gene>
    <name evidence="3" type="ORF">E2C01_051208</name>
</gene>
<reference evidence="3 4" key="1">
    <citation type="submission" date="2019-05" db="EMBL/GenBank/DDBJ databases">
        <title>Another draft genome of Portunus trituberculatus and its Hox gene families provides insights of decapod evolution.</title>
        <authorList>
            <person name="Jeong J.-H."/>
            <person name="Song I."/>
            <person name="Kim S."/>
            <person name="Choi T."/>
            <person name="Kim D."/>
            <person name="Ryu S."/>
            <person name="Kim W."/>
        </authorList>
    </citation>
    <scope>NUCLEOTIDE SEQUENCE [LARGE SCALE GENOMIC DNA]</scope>
    <source>
        <tissue evidence="3">Muscle</tissue>
    </source>
</reference>